<dbReference type="Proteomes" id="UP000292424">
    <property type="component" value="Chromosome"/>
</dbReference>
<reference evidence="2 3" key="1">
    <citation type="submission" date="2019-09" db="EMBL/GenBank/DDBJ databases">
        <title>Complete genome sequence of Arachidicoccus sp. B3-10 isolated from apple orchard soil.</title>
        <authorList>
            <person name="Kim H.S."/>
            <person name="Han K.-I."/>
            <person name="Suh M.K."/>
            <person name="Lee K.C."/>
            <person name="Eom M.K."/>
            <person name="Kim J.-S."/>
            <person name="Kang S.W."/>
            <person name="Sin Y."/>
            <person name="Lee J.-S."/>
        </authorList>
    </citation>
    <scope>NUCLEOTIDE SEQUENCE [LARGE SCALE GENOMIC DNA]</scope>
    <source>
        <strain evidence="2 3">B3-10</strain>
    </source>
</reference>
<keyword evidence="1" id="KW-0812">Transmembrane</keyword>
<name>A0A5P2FV73_9BACT</name>
<proteinExistence type="predicted"/>
<keyword evidence="3" id="KW-1185">Reference proteome</keyword>
<protein>
    <submittedName>
        <fullName evidence="2">Uncharacterized protein</fullName>
    </submittedName>
</protein>
<feature type="transmembrane region" description="Helical" evidence="1">
    <location>
        <begin position="254"/>
        <end position="278"/>
    </location>
</feature>
<gene>
    <name evidence="2" type="ORF">E0W69_001490</name>
</gene>
<dbReference type="KEGG" id="arac:E0W69_001490"/>
<evidence type="ECO:0000313" key="3">
    <source>
        <dbReference type="Proteomes" id="UP000292424"/>
    </source>
</evidence>
<keyword evidence="1" id="KW-0472">Membrane</keyword>
<keyword evidence="1" id="KW-1133">Transmembrane helix</keyword>
<evidence type="ECO:0000256" key="1">
    <source>
        <dbReference type="SAM" id="Phobius"/>
    </source>
</evidence>
<accession>A0A5P2FV73</accession>
<dbReference type="OrthoDB" id="679319at2"/>
<organism evidence="2 3">
    <name type="scientific">Rhizosphaericola mali</name>
    <dbReference type="NCBI Taxonomy" id="2545455"/>
    <lineage>
        <taxon>Bacteria</taxon>
        <taxon>Pseudomonadati</taxon>
        <taxon>Bacteroidota</taxon>
        <taxon>Chitinophagia</taxon>
        <taxon>Chitinophagales</taxon>
        <taxon>Chitinophagaceae</taxon>
        <taxon>Rhizosphaericola</taxon>
    </lineage>
</organism>
<sequence>MEISKLKKMVQLELSSSENGIISIENWDYSPQFFVALFEDSDVQQALKFHLLIWNSKVLLDFLEKQIWAGDIPLFDSISVNSSSFSAFIAPYFTFSFAKILGKCLYEKDFDQATVLLKYQDHISDMEFDNAYQSVRMFFLKSMQLFKNISKDNYKKHISDITVWANTNWPQFFNTLPNYFSVEIDELSRKIINLTVEIQKANRVLTARISIKLTQLNLEEGLKKLVLKNHKIYLSKTRFVEIKFRGKKRIVNKYTAFFIFLLCLILSIFIAITINVWYHQYKKEQAGKITNASFEKFREKNSLFSQSFSPQKTVYYYQKDSILFDSFDPAYYNFSGIKNQKTVVNIHNKTSFNFYIYKGNSDNIIPLPANKSQTFTLDNRIYDIFIVVKNYKELTHKYGNNQSDSYPKIYGLHPFYTFKTKDNSLQSKADTISLDLRYQTGMISTAISKPKSIDLFAIY</sequence>
<dbReference type="EMBL" id="CP044016">
    <property type="protein sequence ID" value="QES87386.1"/>
    <property type="molecule type" value="Genomic_DNA"/>
</dbReference>
<evidence type="ECO:0000313" key="2">
    <source>
        <dbReference type="EMBL" id="QES87386.1"/>
    </source>
</evidence>
<dbReference type="RefSeq" id="WP_131328263.1">
    <property type="nucleotide sequence ID" value="NZ_CP044016.1"/>
</dbReference>
<dbReference type="AlphaFoldDB" id="A0A5P2FV73"/>